<evidence type="ECO:0000313" key="2">
    <source>
        <dbReference type="Proteomes" id="UP000060630"/>
    </source>
</evidence>
<evidence type="ECO:0000313" key="1">
    <source>
        <dbReference type="EMBL" id="KWA83736.1"/>
    </source>
</evidence>
<dbReference type="RefSeq" id="WP_060191873.1">
    <property type="nucleotide sequence ID" value="NZ_LPHD01000049.1"/>
</dbReference>
<organism evidence="1 2">
    <name type="scientific">Burkholderia ubonensis</name>
    <dbReference type="NCBI Taxonomy" id="101571"/>
    <lineage>
        <taxon>Bacteria</taxon>
        <taxon>Pseudomonadati</taxon>
        <taxon>Pseudomonadota</taxon>
        <taxon>Betaproteobacteria</taxon>
        <taxon>Burkholderiales</taxon>
        <taxon>Burkholderiaceae</taxon>
        <taxon>Burkholderia</taxon>
        <taxon>Burkholderia cepacia complex</taxon>
    </lineage>
</organism>
<dbReference type="EMBL" id="LPHD01000049">
    <property type="protein sequence ID" value="KWA83736.1"/>
    <property type="molecule type" value="Genomic_DNA"/>
</dbReference>
<dbReference type="AlphaFoldDB" id="A0A106QBC5"/>
<gene>
    <name evidence="1" type="ORF">WL29_20435</name>
</gene>
<dbReference type="Proteomes" id="UP000060630">
    <property type="component" value="Unassembled WGS sequence"/>
</dbReference>
<proteinExistence type="predicted"/>
<name>A0A106QBC5_9BURK</name>
<sequence>MTYQLCRRDEKRISIEVDGCETFVFERTTEGVWQQFLVRNGKPTPGECNEDGETLIDRTAYHLTTQGHAAKVADGYVLPVPAAASDFFISGLGFLCCRLPQRKLVSSVRVGELGIKSPHQIRPATREEERSAGIDGKDTTLKTVFLMP</sequence>
<protein>
    <submittedName>
        <fullName evidence="1">Uncharacterized protein</fullName>
    </submittedName>
</protein>
<accession>A0A106QBC5</accession>
<reference evidence="1 2" key="1">
    <citation type="submission" date="2015-11" db="EMBL/GenBank/DDBJ databases">
        <title>Expanding the genomic diversity of Burkholderia species for the development of highly accurate diagnostics.</title>
        <authorList>
            <person name="Sahl J."/>
            <person name="Keim P."/>
            <person name="Wagner D."/>
        </authorList>
    </citation>
    <scope>NUCLEOTIDE SEQUENCE [LARGE SCALE GENOMIC DNA]</scope>
    <source>
        <strain evidence="1 2">MSMB2087WGS</strain>
    </source>
</reference>
<comment type="caution">
    <text evidence="1">The sequence shown here is derived from an EMBL/GenBank/DDBJ whole genome shotgun (WGS) entry which is preliminary data.</text>
</comment>